<dbReference type="InterPro" id="IPR001611">
    <property type="entry name" value="Leu-rich_rpt"/>
</dbReference>
<dbReference type="Pfam" id="PF01582">
    <property type="entry name" value="TIR"/>
    <property type="match status" value="1"/>
</dbReference>
<dbReference type="PROSITE" id="PS51450">
    <property type="entry name" value="LRR"/>
    <property type="match status" value="1"/>
</dbReference>
<evidence type="ECO:0000259" key="5">
    <source>
        <dbReference type="PROSITE" id="PS50104"/>
    </source>
</evidence>
<dbReference type="InterPro" id="IPR027417">
    <property type="entry name" value="P-loop_NTPase"/>
</dbReference>
<dbReference type="PROSITE" id="PS50104">
    <property type="entry name" value="TIR"/>
    <property type="match status" value="1"/>
</dbReference>
<dbReference type="InterPro" id="IPR035897">
    <property type="entry name" value="Toll_tir_struct_dom_sf"/>
</dbReference>
<dbReference type="Gene3D" id="3.40.50.10140">
    <property type="entry name" value="Toll/interleukin-1 receptor homology (TIR) domain"/>
    <property type="match status" value="1"/>
</dbReference>
<evidence type="ECO:0000256" key="3">
    <source>
        <dbReference type="ARBA" id="ARBA00022821"/>
    </source>
</evidence>
<keyword evidence="3" id="KW-0611">Plant defense</keyword>
<dbReference type="FunFam" id="3.40.50.10140:FF:000007">
    <property type="entry name" value="Disease resistance protein (TIR-NBS-LRR class)"/>
    <property type="match status" value="1"/>
</dbReference>
<dbReference type="PANTHER" id="PTHR11017:SF577">
    <property type="entry name" value="DISEASE RESISTANCE PROTEIN (TIR-NBS-LRR CLASS), PUTATIVE-RELATED"/>
    <property type="match status" value="1"/>
</dbReference>
<dbReference type="InterPro" id="IPR032675">
    <property type="entry name" value="LRR_dom_sf"/>
</dbReference>
<dbReference type="SMART" id="SM00369">
    <property type="entry name" value="LRR_TYP"/>
    <property type="match status" value="3"/>
</dbReference>
<dbReference type="PRINTS" id="PR00364">
    <property type="entry name" value="DISEASERSIST"/>
</dbReference>
<dbReference type="InterPro" id="IPR036390">
    <property type="entry name" value="WH_DNA-bd_sf"/>
</dbReference>
<keyword evidence="2" id="KW-0677">Repeat</keyword>
<evidence type="ECO:0000256" key="2">
    <source>
        <dbReference type="ARBA" id="ARBA00022737"/>
    </source>
</evidence>
<dbReference type="AlphaFoldDB" id="A0A9R1UH99"/>
<reference evidence="6 7" key="1">
    <citation type="journal article" date="2017" name="Nat. Commun.">
        <title>Genome assembly with in vitro proximity ligation data and whole-genome triplication in lettuce.</title>
        <authorList>
            <person name="Reyes-Chin-Wo S."/>
            <person name="Wang Z."/>
            <person name="Yang X."/>
            <person name="Kozik A."/>
            <person name="Arikit S."/>
            <person name="Song C."/>
            <person name="Xia L."/>
            <person name="Froenicke L."/>
            <person name="Lavelle D.O."/>
            <person name="Truco M.J."/>
            <person name="Xia R."/>
            <person name="Zhu S."/>
            <person name="Xu C."/>
            <person name="Xu H."/>
            <person name="Xu X."/>
            <person name="Cox K."/>
            <person name="Korf I."/>
            <person name="Meyers B.C."/>
            <person name="Michelmore R.W."/>
        </authorList>
    </citation>
    <scope>NUCLEOTIDE SEQUENCE [LARGE SCALE GENOMIC DNA]</scope>
    <source>
        <strain evidence="7">cv. Salinas</strain>
        <tissue evidence="6">Seedlings</tissue>
    </source>
</reference>
<keyword evidence="7" id="KW-1185">Reference proteome</keyword>
<comment type="caution">
    <text evidence="6">The sequence shown here is derived from an EMBL/GenBank/DDBJ whole genome shotgun (WGS) entry which is preliminary data.</text>
</comment>
<dbReference type="SUPFAM" id="SSF52540">
    <property type="entry name" value="P-loop containing nucleoside triphosphate hydrolases"/>
    <property type="match status" value="1"/>
</dbReference>
<dbReference type="Pfam" id="PF23282">
    <property type="entry name" value="WHD_ROQ1"/>
    <property type="match status" value="1"/>
</dbReference>
<evidence type="ECO:0000313" key="7">
    <source>
        <dbReference type="Proteomes" id="UP000235145"/>
    </source>
</evidence>
<dbReference type="SMART" id="SM00255">
    <property type="entry name" value="TIR"/>
    <property type="match status" value="1"/>
</dbReference>
<feature type="domain" description="TIR" evidence="5">
    <location>
        <begin position="1"/>
        <end position="157"/>
    </location>
</feature>
<dbReference type="Pfam" id="PF23598">
    <property type="entry name" value="LRR_14"/>
    <property type="match status" value="1"/>
</dbReference>
<dbReference type="SUPFAM" id="SSF52058">
    <property type="entry name" value="L domain-like"/>
    <property type="match status" value="1"/>
</dbReference>
<dbReference type="Pfam" id="PF00931">
    <property type="entry name" value="NB-ARC"/>
    <property type="match status" value="1"/>
</dbReference>
<protein>
    <recommendedName>
        <fullName evidence="5">TIR domain-containing protein</fullName>
    </recommendedName>
</protein>
<dbReference type="InterPro" id="IPR058192">
    <property type="entry name" value="WHD_ROQ1-like"/>
</dbReference>
<dbReference type="GO" id="GO:0043531">
    <property type="term" value="F:ADP binding"/>
    <property type="evidence" value="ECO:0007669"/>
    <property type="project" value="InterPro"/>
</dbReference>
<dbReference type="InterPro" id="IPR044974">
    <property type="entry name" value="Disease_R_plants"/>
</dbReference>
<dbReference type="SUPFAM" id="SSF46785">
    <property type="entry name" value="Winged helix' DNA-binding domain"/>
    <property type="match status" value="1"/>
</dbReference>
<gene>
    <name evidence="6" type="ORF">LSAT_V11C900492350</name>
</gene>
<accession>A0A9R1UH99</accession>
<dbReference type="SUPFAM" id="SSF52200">
    <property type="entry name" value="Toll/Interleukin receptor TIR domain"/>
    <property type="match status" value="1"/>
</dbReference>
<keyword evidence="1" id="KW-0433">Leucine-rich repeat</keyword>
<name>A0A9R1UH99_LACSA</name>
<dbReference type="InterPro" id="IPR003591">
    <property type="entry name" value="Leu-rich_rpt_typical-subtyp"/>
</dbReference>
<dbReference type="Gene3D" id="3.80.10.10">
    <property type="entry name" value="Ribonuclease Inhibitor"/>
    <property type="match status" value="2"/>
</dbReference>
<sequence length="880" mass="101111">MIGTDTRKTFVDHLYHTLQDKGIRTYKDDEEIKKGKKINDELIRSIQDSKFYIVVFSKDYASSSWCLEELVKILECQKTNEHTAYPLFYDVEPTEVRQQSGPVGEAFSKHEKEEAAEKWREALKEAADLAGWELKKTADGHEAKLIKIIVKEILPELRYINSSVDEKLVGMETRVKDVLSLIETGADDVRMIGIKGMGGGGKTTLARAIFDQISFRFEGKSFVENVREVSKASLSGLTSLQHKVLSDVLNDQNINISSVYDGKHMLKRRMSGRKVLVVLDDVDHMNQLEALAGESTWFKKGSRIIITTRYEQVLVAHHVKLIRNVNLLSDQEAISLFSRYAFAREIPVPGYEKLSGQVVRYAAGLPLTIKVLGSFLCGKDESEWIDAIERLKTIPLEETLKRLELSYIDLEDDCKEIFLHLACMLKGYKKKAAIEALESCGFHARNGLRVLEQKSLITINNYERVDMHDHIEEMGRDIVRRSRPANKHSRLWKEDEIEDILINDLGTEATIGMKIHMSKLNPEIMKGLRKMKELKFLDINASVEDFYSNQETDKLISNFLNALGFLCCNWKFNKVSPYFPDSLQYLCWDRYPFRSLPQTFRANNLVALKMTRSKMVQFWEGSESKVLNKLRILDLSDSSMLRTLDLGLTPNLETLTLEGCKALVELSESICMSKHLKSVKLDRCLFLEKLPKDLGQLECLEELNLLSTMIKHLPDSISKLKHLRFLRLYDSPFLEQLPEDLGLLECLEELNLSYTKIKHLPDSICMLKHLKSLNLLGCRWLEKLPEDLGRLECLERIDLSYTKIKNLPNSICMLKHLKSLRLFRCGSLEKLPEDLSRLECLKSKSLPDSICILKHRKFLKLYDCSLIEKLPEDLGQFSKI</sequence>
<dbReference type="InterPro" id="IPR055414">
    <property type="entry name" value="LRR_R13L4/SHOC2-like"/>
</dbReference>
<dbReference type="GO" id="GO:0007165">
    <property type="term" value="P:signal transduction"/>
    <property type="evidence" value="ECO:0007669"/>
    <property type="project" value="InterPro"/>
</dbReference>
<dbReference type="GO" id="GO:0006952">
    <property type="term" value="P:defense response"/>
    <property type="evidence" value="ECO:0007669"/>
    <property type="project" value="UniProtKB-KW"/>
</dbReference>
<evidence type="ECO:0000256" key="1">
    <source>
        <dbReference type="ARBA" id="ARBA00022614"/>
    </source>
</evidence>
<dbReference type="Proteomes" id="UP000235145">
    <property type="component" value="Unassembled WGS sequence"/>
</dbReference>
<dbReference type="GO" id="GO:0051707">
    <property type="term" value="P:response to other organism"/>
    <property type="evidence" value="ECO:0007669"/>
    <property type="project" value="UniProtKB-ARBA"/>
</dbReference>
<dbReference type="EMBL" id="NBSK02000009">
    <property type="protein sequence ID" value="KAJ0186953.1"/>
    <property type="molecule type" value="Genomic_DNA"/>
</dbReference>
<keyword evidence="4" id="KW-0520">NAD</keyword>
<dbReference type="InterPro" id="IPR042197">
    <property type="entry name" value="Apaf_helical"/>
</dbReference>
<organism evidence="6 7">
    <name type="scientific">Lactuca sativa</name>
    <name type="common">Garden lettuce</name>
    <dbReference type="NCBI Taxonomy" id="4236"/>
    <lineage>
        <taxon>Eukaryota</taxon>
        <taxon>Viridiplantae</taxon>
        <taxon>Streptophyta</taxon>
        <taxon>Embryophyta</taxon>
        <taxon>Tracheophyta</taxon>
        <taxon>Spermatophyta</taxon>
        <taxon>Magnoliopsida</taxon>
        <taxon>eudicotyledons</taxon>
        <taxon>Gunneridae</taxon>
        <taxon>Pentapetalae</taxon>
        <taxon>asterids</taxon>
        <taxon>campanulids</taxon>
        <taxon>Asterales</taxon>
        <taxon>Asteraceae</taxon>
        <taxon>Cichorioideae</taxon>
        <taxon>Cichorieae</taxon>
        <taxon>Lactucinae</taxon>
        <taxon>Lactuca</taxon>
    </lineage>
</organism>
<dbReference type="InterPro" id="IPR000157">
    <property type="entry name" value="TIR_dom"/>
</dbReference>
<dbReference type="Gene3D" id="1.10.8.430">
    <property type="entry name" value="Helical domain of apoptotic protease-activating factors"/>
    <property type="match status" value="1"/>
</dbReference>
<dbReference type="Gene3D" id="3.40.50.300">
    <property type="entry name" value="P-loop containing nucleotide triphosphate hydrolases"/>
    <property type="match status" value="1"/>
</dbReference>
<dbReference type="InterPro" id="IPR002182">
    <property type="entry name" value="NB-ARC"/>
</dbReference>
<proteinExistence type="predicted"/>
<evidence type="ECO:0000256" key="4">
    <source>
        <dbReference type="ARBA" id="ARBA00023027"/>
    </source>
</evidence>
<dbReference type="PANTHER" id="PTHR11017">
    <property type="entry name" value="LEUCINE-RICH REPEAT-CONTAINING PROTEIN"/>
    <property type="match status" value="1"/>
</dbReference>
<evidence type="ECO:0000313" key="6">
    <source>
        <dbReference type="EMBL" id="KAJ0186953.1"/>
    </source>
</evidence>